<protein>
    <submittedName>
        <fullName evidence="1">Uncharacterized protein</fullName>
    </submittedName>
</protein>
<dbReference type="EMBL" id="JBBWWR010000011">
    <property type="protein sequence ID" value="KAK8959487.1"/>
    <property type="molecule type" value="Genomic_DNA"/>
</dbReference>
<evidence type="ECO:0000313" key="1">
    <source>
        <dbReference type="EMBL" id="KAK8959487.1"/>
    </source>
</evidence>
<gene>
    <name evidence="1" type="ORF">KSP40_PGU017802</name>
</gene>
<sequence>MITVALSSYHIIMSLSRLSSLHRHVVHCFFDYNNNNITNMSISYSARFYNGYPIFGRSLSQSHTCFRRSYCNKFVGKDTYPYLSTTTRILCHCSSPCFYLSSCDPGRFKCLKSISAKTNMLASTRYSLHSTSMLFTKSGSFVVIVDGCFSIPSLLQSRT</sequence>
<reference evidence="1 2" key="1">
    <citation type="journal article" date="2022" name="Nat. Plants">
        <title>Genomes of leafy and leafless Platanthera orchids illuminate the evolution of mycoheterotrophy.</title>
        <authorList>
            <person name="Li M.H."/>
            <person name="Liu K.W."/>
            <person name="Li Z."/>
            <person name="Lu H.C."/>
            <person name="Ye Q.L."/>
            <person name="Zhang D."/>
            <person name="Wang J.Y."/>
            <person name="Li Y.F."/>
            <person name="Zhong Z.M."/>
            <person name="Liu X."/>
            <person name="Yu X."/>
            <person name="Liu D.K."/>
            <person name="Tu X.D."/>
            <person name="Liu B."/>
            <person name="Hao Y."/>
            <person name="Liao X.Y."/>
            <person name="Jiang Y.T."/>
            <person name="Sun W.H."/>
            <person name="Chen J."/>
            <person name="Chen Y.Q."/>
            <person name="Ai Y."/>
            <person name="Zhai J.W."/>
            <person name="Wu S.S."/>
            <person name="Zhou Z."/>
            <person name="Hsiao Y.Y."/>
            <person name="Wu W.L."/>
            <person name="Chen Y.Y."/>
            <person name="Lin Y.F."/>
            <person name="Hsu J.L."/>
            <person name="Li C.Y."/>
            <person name="Wang Z.W."/>
            <person name="Zhao X."/>
            <person name="Zhong W.Y."/>
            <person name="Ma X.K."/>
            <person name="Ma L."/>
            <person name="Huang J."/>
            <person name="Chen G.Z."/>
            <person name="Huang M.Z."/>
            <person name="Huang L."/>
            <person name="Peng D.H."/>
            <person name="Luo Y.B."/>
            <person name="Zou S.Q."/>
            <person name="Chen S.P."/>
            <person name="Lan S."/>
            <person name="Tsai W.C."/>
            <person name="Van de Peer Y."/>
            <person name="Liu Z.J."/>
        </authorList>
    </citation>
    <scope>NUCLEOTIDE SEQUENCE [LARGE SCALE GENOMIC DNA]</scope>
    <source>
        <strain evidence="1">Lor288</strain>
    </source>
</reference>
<organism evidence="1 2">
    <name type="scientific">Platanthera guangdongensis</name>
    <dbReference type="NCBI Taxonomy" id="2320717"/>
    <lineage>
        <taxon>Eukaryota</taxon>
        <taxon>Viridiplantae</taxon>
        <taxon>Streptophyta</taxon>
        <taxon>Embryophyta</taxon>
        <taxon>Tracheophyta</taxon>
        <taxon>Spermatophyta</taxon>
        <taxon>Magnoliopsida</taxon>
        <taxon>Liliopsida</taxon>
        <taxon>Asparagales</taxon>
        <taxon>Orchidaceae</taxon>
        <taxon>Orchidoideae</taxon>
        <taxon>Orchideae</taxon>
        <taxon>Orchidinae</taxon>
        <taxon>Platanthera</taxon>
    </lineage>
</organism>
<proteinExistence type="predicted"/>
<accession>A0ABR2M5Q6</accession>
<comment type="caution">
    <text evidence="1">The sequence shown here is derived from an EMBL/GenBank/DDBJ whole genome shotgun (WGS) entry which is preliminary data.</text>
</comment>
<evidence type="ECO:0000313" key="2">
    <source>
        <dbReference type="Proteomes" id="UP001412067"/>
    </source>
</evidence>
<name>A0ABR2M5Q6_9ASPA</name>
<keyword evidence="2" id="KW-1185">Reference proteome</keyword>
<dbReference type="Proteomes" id="UP001412067">
    <property type="component" value="Unassembled WGS sequence"/>
</dbReference>